<organism evidence="2 3">
    <name type="scientific">Actinomarinicola tropica</name>
    <dbReference type="NCBI Taxonomy" id="2789776"/>
    <lineage>
        <taxon>Bacteria</taxon>
        <taxon>Bacillati</taxon>
        <taxon>Actinomycetota</taxon>
        <taxon>Acidimicrobiia</taxon>
        <taxon>Acidimicrobiales</taxon>
        <taxon>Iamiaceae</taxon>
        <taxon>Actinomarinicola</taxon>
    </lineage>
</organism>
<evidence type="ECO:0000256" key="1">
    <source>
        <dbReference type="SAM" id="MobiDB-lite"/>
    </source>
</evidence>
<gene>
    <name evidence="2" type="ORF">GH723_02625</name>
</gene>
<sequence>MKSDIAAPGAIAPPKPAGAAAPAVDPLAAVRSHSVSELEADLGSLLRSAQPSCPLQEKAPDGSPRVPSLISVWLISQVGKAVGRPKLVNLSKVRRDDLRSLGGVARVVHRALHPVPSEAKAS</sequence>
<dbReference type="RefSeq" id="WP_153758189.1">
    <property type="nucleotide sequence ID" value="NZ_CP045851.1"/>
</dbReference>
<dbReference type="KEGG" id="atq:GH723_02625"/>
<keyword evidence="3" id="KW-1185">Reference proteome</keyword>
<dbReference type="AlphaFoldDB" id="A0A5Q2REL1"/>
<feature type="region of interest" description="Disordered" evidence="1">
    <location>
        <begin position="1"/>
        <end position="22"/>
    </location>
</feature>
<name>A0A5Q2REL1_9ACTN</name>
<dbReference type="EMBL" id="CP045851">
    <property type="protein sequence ID" value="QGG94083.1"/>
    <property type="molecule type" value="Genomic_DNA"/>
</dbReference>
<reference evidence="2 3" key="1">
    <citation type="submission" date="2019-11" db="EMBL/GenBank/DDBJ databases">
        <authorList>
            <person name="He Y."/>
        </authorList>
    </citation>
    <scope>NUCLEOTIDE SEQUENCE [LARGE SCALE GENOMIC DNA]</scope>
    <source>
        <strain evidence="2 3">SCSIO 58843</strain>
    </source>
</reference>
<feature type="compositionally biased region" description="Low complexity" evidence="1">
    <location>
        <begin position="1"/>
        <end position="10"/>
    </location>
</feature>
<accession>A0A5Q2REL1</accession>
<protein>
    <submittedName>
        <fullName evidence="2">Uncharacterized protein</fullName>
    </submittedName>
</protein>
<evidence type="ECO:0000313" key="3">
    <source>
        <dbReference type="Proteomes" id="UP000334019"/>
    </source>
</evidence>
<proteinExistence type="predicted"/>
<evidence type="ECO:0000313" key="2">
    <source>
        <dbReference type="EMBL" id="QGG94083.1"/>
    </source>
</evidence>
<dbReference type="Proteomes" id="UP000334019">
    <property type="component" value="Chromosome"/>
</dbReference>